<evidence type="ECO:0000256" key="4">
    <source>
        <dbReference type="ARBA" id="ARBA00023277"/>
    </source>
</evidence>
<dbReference type="PANTHER" id="PTHR31297">
    <property type="entry name" value="GLUCAN ENDO-1,6-BETA-GLUCOSIDASE B"/>
    <property type="match status" value="1"/>
</dbReference>
<evidence type="ECO:0000256" key="1">
    <source>
        <dbReference type="ARBA" id="ARBA00005641"/>
    </source>
</evidence>
<keyword evidence="2 7" id="KW-0378">Hydrolase</keyword>
<dbReference type="EMBL" id="QOVI01000006">
    <property type="protein sequence ID" value="RXG12697.1"/>
    <property type="molecule type" value="Genomic_DNA"/>
</dbReference>
<dbReference type="PROSITE" id="PS00659">
    <property type="entry name" value="GLYCOSYL_HYDROL_F5"/>
    <property type="match status" value="1"/>
</dbReference>
<dbReference type="GO" id="GO:0005576">
    <property type="term" value="C:extracellular region"/>
    <property type="evidence" value="ECO:0007669"/>
    <property type="project" value="TreeGrafter"/>
</dbReference>
<keyword evidence="11" id="KW-1185">Reference proteome</keyword>
<dbReference type="InterPro" id="IPR001547">
    <property type="entry name" value="Glyco_hydro_5"/>
</dbReference>
<evidence type="ECO:0000256" key="5">
    <source>
        <dbReference type="ARBA" id="ARBA00023295"/>
    </source>
</evidence>
<sequence>MKILKPIVVLLILFSFRSNVLGQKAESTESTNTIISYWDEQRKGTNHFNQIPSEQWFDAAKKANIKFVRLVFEKWDGEQRDFILGDADDYQGIVKGDFQKLLHFLDYANELNIKVVITPISLPGDRWIQSNNDQKDGCLWLNWDYRQQAVNYWKDLASRLRGHPAIVGYNLVNEPHPESYYKKHDFWKKDLTDWYQTVKGSPGDLNLFNRQIVQAIRSVDSEMPIIIESGLYSTPWAFDYLEPLEDDKIIYSFHMYEPYTFITKSLNKDRYSYPGSIPIDGLEEPFELSKDGLTNFLKPINEWTTKNKIPANRIWVGEFGCDRSLKGAESYLADLISIFNENNWHWSFYSYREDDGWEAMDYELGKQKVHYTYWEYQEAETMHLHYDDIYNRVTDSFWEIFQGEFK</sequence>
<dbReference type="Gene3D" id="3.20.20.80">
    <property type="entry name" value="Glycosidases"/>
    <property type="match status" value="1"/>
</dbReference>
<keyword evidence="5 7" id="KW-0326">Glycosidase</keyword>
<keyword evidence="3" id="KW-0136">Cellulose degradation</keyword>
<proteinExistence type="inferred from homology"/>
<feature type="chain" id="PRO_5021000481" evidence="8">
    <location>
        <begin position="21"/>
        <end position="406"/>
    </location>
</feature>
<dbReference type="GO" id="GO:0008422">
    <property type="term" value="F:beta-glucosidase activity"/>
    <property type="evidence" value="ECO:0007669"/>
    <property type="project" value="TreeGrafter"/>
</dbReference>
<dbReference type="AlphaFoldDB" id="A0A4V1KNY7"/>
<evidence type="ECO:0000256" key="6">
    <source>
        <dbReference type="ARBA" id="ARBA00023326"/>
    </source>
</evidence>
<dbReference type="GO" id="GO:0030245">
    <property type="term" value="P:cellulose catabolic process"/>
    <property type="evidence" value="ECO:0007669"/>
    <property type="project" value="UniProtKB-KW"/>
</dbReference>
<keyword evidence="8" id="KW-0732">Signal</keyword>
<accession>A0A4V1KNY7</accession>
<dbReference type="PANTHER" id="PTHR31297:SF41">
    <property type="entry name" value="ENDOGLUCANASE, PUTATIVE (AFU_ORTHOLOGUE AFUA_5G01830)-RELATED"/>
    <property type="match status" value="1"/>
</dbReference>
<organism evidence="10 11">
    <name type="scientific">Leeuwenhoekiella aestuarii</name>
    <dbReference type="NCBI Taxonomy" id="2249426"/>
    <lineage>
        <taxon>Bacteria</taxon>
        <taxon>Pseudomonadati</taxon>
        <taxon>Bacteroidota</taxon>
        <taxon>Flavobacteriia</taxon>
        <taxon>Flavobacteriales</taxon>
        <taxon>Flavobacteriaceae</taxon>
        <taxon>Leeuwenhoekiella</taxon>
    </lineage>
</organism>
<evidence type="ECO:0000256" key="2">
    <source>
        <dbReference type="ARBA" id="ARBA00022801"/>
    </source>
</evidence>
<dbReference type="InterPro" id="IPR050386">
    <property type="entry name" value="Glycosyl_hydrolase_5"/>
</dbReference>
<dbReference type="RefSeq" id="WP_128762354.1">
    <property type="nucleotide sequence ID" value="NZ_QOVI01000006.1"/>
</dbReference>
<gene>
    <name evidence="10" type="ORF">DSM04_106180</name>
</gene>
<evidence type="ECO:0000313" key="11">
    <source>
        <dbReference type="Proteomes" id="UP000289821"/>
    </source>
</evidence>
<keyword evidence="4" id="KW-0119">Carbohydrate metabolism</keyword>
<evidence type="ECO:0000313" key="10">
    <source>
        <dbReference type="EMBL" id="RXG12697.1"/>
    </source>
</evidence>
<name>A0A4V1KNY7_9FLAO</name>
<dbReference type="SUPFAM" id="SSF51445">
    <property type="entry name" value="(Trans)glycosidases"/>
    <property type="match status" value="1"/>
</dbReference>
<evidence type="ECO:0000259" key="9">
    <source>
        <dbReference type="Pfam" id="PF00150"/>
    </source>
</evidence>
<evidence type="ECO:0000256" key="8">
    <source>
        <dbReference type="SAM" id="SignalP"/>
    </source>
</evidence>
<keyword evidence="6" id="KW-0624">Polysaccharide degradation</keyword>
<dbReference type="Proteomes" id="UP000289821">
    <property type="component" value="Unassembled WGS sequence"/>
</dbReference>
<evidence type="ECO:0000256" key="3">
    <source>
        <dbReference type="ARBA" id="ARBA00023001"/>
    </source>
</evidence>
<reference evidence="10 11" key="1">
    <citation type="submission" date="2018-07" db="EMBL/GenBank/DDBJ databases">
        <title>Leeuwenhoekiella genomics.</title>
        <authorList>
            <person name="Tahon G."/>
            <person name="Willems A."/>
        </authorList>
    </citation>
    <scope>NUCLEOTIDE SEQUENCE [LARGE SCALE GENOMIC DNA]</scope>
    <source>
        <strain evidence="10 11">R-50232</strain>
    </source>
</reference>
<feature type="domain" description="Glycoside hydrolase family 5" evidence="9">
    <location>
        <begin position="45"/>
        <end position="352"/>
    </location>
</feature>
<protein>
    <submittedName>
        <fullName evidence="10">Aryl-phospho-beta-D-glucosidase BglC (GH1 family)</fullName>
    </submittedName>
</protein>
<comment type="similarity">
    <text evidence="1 7">Belongs to the glycosyl hydrolase 5 (cellulase A) family.</text>
</comment>
<evidence type="ECO:0000256" key="7">
    <source>
        <dbReference type="RuleBase" id="RU361153"/>
    </source>
</evidence>
<dbReference type="Pfam" id="PF00150">
    <property type="entry name" value="Cellulase"/>
    <property type="match status" value="1"/>
</dbReference>
<dbReference type="GO" id="GO:0009986">
    <property type="term" value="C:cell surface"/>
    <property type="evidence" value="ECO:0007669"/>
    <property type="project" value="TreeGrafter"/>
</dbReference>
<comment type="caution">
    <text evidence="10">The sequence shown here is derived from an EMBL/GenBank/DDBJ whole genome shotgun (WGS) entry which is preliminary data.</text>
</comment>
<dbReference type="InterPro" id="IPR018087">
    <property type="entry name" value="Glyco_hydro_5_CS"/>
</dbReference>
<dbReference type="InterPro" id="IPR017853">
    <property type="entry name" value="GH"/>
</dbReference>
<feature type="signal peptide" evidence="8">
    <location>
        <begin position="1"/>
        <end position="20"/>
    </location>
</feature>